<accession>A0A3P7LY81</accession>
<dbReference type="EMBL" id="UYRU01061130">
    <property type="protein sequence ID" value="VDN15018.1"/>
    <property type="molecule type" value="Genomic_DNA"/>
</dbReference>
<gene>
    <name evidence="1" type="ORF">DILT_LOCUS10849</name>
</gene>
<evidence type="ECO:0000313" key="2">
    <source>
        <dbReference type="Proteomes" id="UP000281553"/>
    </source>
</evidence>
<keyword evidence="2" id="KW-1185">Reference proteome</keyword>
<dbReference type="OrthoDB" id="10398261at2759"/>
<protein>
    <submittedName>
        <fullName evidence="1">Uncharacterized protein</fullName>
    </submittedName>
</protein>
<evidence type="ECO:0000313" key="1">
    <source>
        <dbReference type="EMBL" id="VDN15018.1"/>
    </source>
</evidence>
<sequence length="115" mass="13068">MALFRFSGHPKVHKEGASLRPFVSLKGTPTYGLAKWLFRRLNFLTADSANTDLTIENVGLLLRSKYDELEKRLGHNLVLQRLKSRPRDYSGIYEQVKGRPMSSPILDVIAETVPQ</sequence>
<organism evidence="1 2">
    <name type="scientific">Dibothriocephalus latus</name>
    <name type="common">Fish tapeworm</name>
    <name type="synonym">Diphyllobothrium latum</name>
    <dbReference type="NCBI Taxonomy" id="60516"/>
    <lineage>
        <taxon>Eukaryota</taxon>
        <taxon>Metazoa</taxon>
        <taxon>Spiralia</taxon>
        <taxon>Lophotrochozoa</taxon>
        <taxon>Platyhelminthes</taxon>
        <taxon>Cestoda</taxon>
        <taxon>Eucestoda</taxon>
        <taxon>Diphyllobothriidea</taxon>
        <taxon>Diphyllobothriidae</taxon>
        <taxon>Dibothriocephalus</taxon>
    </lineage>
</organism>
<proteinExistence type="predicted"/>
<reference evidence="1 2" key="1">
    <citation type="submission" date="2018-11" db="EMBL/GenBank/DDBJ databases">
        <authorList>
            <consortium name="Pathogen Informatics"/>
        </authorList>
    </citation>
    <scope>NUCLEOTIDE SEQUENCE [LARGE SCALE GENOMIC DNA]</scope>
</reference>
<name>A0A3P7LY81_DIBLA</name>
<dbReference type="AlphaFoldDB" id="A0A3P7LY81"/>
<dbReference type="Proteomes" id="UP000281553">
    <property type="component" value="Unassembled WGS sequence"/>
</dbReference>